<comment type="caution">
    <text evidence="1">The sequence shown here is derived from an EMBL/GenBank/DDBJ whole genome shotgun (WGS) entry which is preliminary data.</text>
</comment>
<dbReference type="AlphaFoldDB" id="A0A843TKB3"/>
<dbReference type="Proteomes" id="UP000652761">
    <property type="component" value="Unassembled WGS sequence"/>
</dbReference>
<accession>A0A843TKB3</accession>
<keyword evidence="2" id="KW-1185">Reference proteome</keyword>
<name>A0A843TKB3_COLES</name>
<evidence type="ECO:0000313" key="2">
    <source>
        <dbReference type="Proteomes" id="UP000652761"/>
    </source>
</evidence>
<sequence>MIGVSANIPLVTSVESGYRIPPSPGFWPIFSWAEIATVGGMSDRAVAGGQCHRDAGSGRTTKHNFSVPLFAWRIALTLRLTRDWFNHALKNSKISSPQRARRRVHDLRHQTLITNGSCTGFLQILQKPTESIAHRHGCSLLPLQSSVRWPILRQQEQYGGSLG</sequence>
<protein>
    <submittedName>
        <fullName evidence="1">Uncharacterized protein</fullName>
    </submittedName>
</protein>
<organism evidence="1 2">
    <name type="scientific">Colocasia esculenta</name>
    <name type="common">Wild taro</name>
    <name type="synonym">Arum esculentum</name>
    <dbReference type="NCBI Taxonomy" id="4460"/>
    <lineage>
        <taxon>Eukaryota</taxon>
        <taxon>Viridiplantae</taxon>
        <taxon>Streptophyta</taxon>
        <taxon>Embryophyta</taxon>
        <taxon>Tracheophyta</taxon>
        <taxon>Spermatophyta</taxon>
        <taxon>Magnoliopsida</taxon>
        <taxon>Liliopsida</taxon>
        <taxon>Araceae</taxon>
        <taxon>Aroideae</taxon>
        <taxon>Colocasieae</taxon>
        <taxon>Colocasia</taxon>
    </lineage>
</organism>
<gene>
    <name evidence="1" type="ORF">Taro_004538</name>
</gene>
<dbReference type="EMBL" id="NMUH01000123">
    <property type="protein sequence ID" value="MQL72188.1"/>
    <property type="molecule type" value="Genomic_DNA"/>
</dbReference>
<reference evidence="1" key="1">
    <citation type="submission" date="2017-07" db="EMBL/GenBank/DDBJ databases">
        <title>Taro Niue Genome Assembly and Annotation.</title>
        <authorList>
            <person name="Atibalentja N."/>
            <person name="Keating K."/>
            <person name="Fields C.J."/>
        </authorList>
    </citation>
    <scope>NUCLEOTIDE SEQUENCE</scope>
    <source>
        <strain evidence="1">Niue_2</strain>
        <tissue evidence="1">Leaf</tissue>
    </source>
</reference>
<evidence type="ECO:0000313" key="1">
    <source>
        <dbReference type="EMBL" id="MQL72188.1"/>
    </source>
</evidence>
<proteinExistence type="predicted"/>